<proteinExistence type="predicted"/>
<dbReference type="Proteomes" id="UP001233999">
    <property type="component" value="Unassembled WGS sequence"/>
</dbReference>
<protein>
    <submittedName>
        <fullName evidence="2">Uncharacterized protein</fullName>
    </submittedName>
</protein>
<dbReference type="EMBL" id="JASPKZ010009820">
    <property type="protein sequence ID" value="KAJ9575818.1"/>
    <property type="molecule type" value="Genomic_DNA"/>
</dbReference>
<reference evidence="2" key="1">
    <citation type="journal article" date="2023" name="IScience">
        <title>Live-bearing cockroach genome reveals convergent evolutionary mechanisms linked to viviparity in insects and beyond.</title>
        <authorList>
            <person name="Fouks B."/>
            <person name="Harrison M.C."/>
            <person name="Mikhailova A.A."/>
            <person name="Marchal E."/>
            <person name="English S."/>
            <person name="Carruthers M."/>
            <person name="Jennings E.C."/>
            <person name="Chiamaka E.L."/>
            <person name="Frigard R.A."/>
            <person name="Pippel M."/>
            <person name="Attardo G.M."/>
            <person name="Benoit J.B."/>
            <person name="Bornberg-Bauer E."/>
            <person name="Tobe S.S."/>
        </authorList>
    </citation>
    <scope>NUCLEOTIDE SEQUENCE</scope>
    <source>
        <strain evidence="2">Stay&amp;Tobe</strain>
    </source>
</reference>
<comment type="caution">
    <text evidence="2">The sequence shown here is derived from an EMBL/GenBank/DDBJ whole genome shotgun (WGS) entry which is preliminary data.</text>
</comment>
<name>A0AAD8E3F6_DIPPU</name>
<feature type="compositionally biased region" description="Polar residues" evidence="1">
    <location>
        <begin position="182"/>
        <end position="197"/>
    </location>
</feature>
<evidence type="ECO:0000256" key="1">
    <source>
        <dbReference type="SAM" id="MobiDB-lite"/>
    </source>
</evidence>
<keyword evidence="3" id="KW-1185">Reference proteome</keyword>
<feature type="non-terminal residue" evidence="2">
    <location>
        <position position="1"/>
    </location>
</feature>
<evidence type="ECO:0000313" key="2">
    <source>
        <dbReference type="EMBL" id="KAJ9575818.1"/>
    </source>
</evidence>
<reference evidence="2" key="2">
    <citation type="submission" date="2023-05" db="EMBL/GenBank/DDBJ databases">
        <authorList>
            <person name="Fouks B."/>
        </authorList>
    </citation>
    <scope>NUCLEOTIDE SEQUENCE</scope>
    <source>
        <strain evidence="2">Stay&amp;Tobe</strain>
        <tissue evidence="2">Testes</tissue>
    </source>
</reference>
<feature type="region of interest" description="Disordered" evidence="1">
    <location>
        <begin position="182"/>
        <end position="216"/>
    </location>
</feature>
<dbReference type="AlphaFoldDB" id="A0AAD8E3F6"/>
<evidence type="ECO:0000313" key="3">
    <source>
        <dbReference type="Proteomes" id="UP001233999"/>
    </source>
</evidence>
<feature type="non-terminal residue" evidence="2">
    <location>
        <position position="216"/>
    </location>
</feature>
<organism evidence="2 3">
    <name type="scientific">Diploptera punctata</name>
    <name type="common">Pacific beetle cockroach</name>
    <dbReference type="NCBI Taxonomy" id="6984"/>
    <lineage>
        <taxon>Eukaryota</taxon>
        <taxon>Metazoa</taxon>
        <taxon>Ecdysozoa</taxon>
        <taxon>Arthropoda</taxon>
        <taxon>Hexapoda</taxon>
        <taxon>Insecta</taxon>
        <taxon>Pterygota</taxon>
        <taxon>Neoptera</taxon>
        <taxon>Polyneoptera</taxon>
        <taxon>Dictyoptera</taxon>
        <taxon>Blattodea</taxon>
        <taxon>Blaberoidea</taxon>
        <taxon>Blaberidae</taxon>
        <taxon>Diplopterinae</taxon>
        <taxon>Diploptera</taxon>
    </lineage>
</organism>
<sequence length="216" mass="24904">GRKENGVFNQRHRPAEIKWQRWDSNPLLRRDLCLKPAIPHCLGSFICNQIFFTYRNRFNANKKLAAVGFEPTPPKRLTKRITLRTVNNNNNANDHVKIMEWNVEGLNSIQKYPTFMEFTPQPKKEIKRNMQLENTYQTKLSRHIDEEKWQASKAEIPAIISMLRQGNLDGATAALTENIAQATNKDFQETSPNSSRESGAMGNPLQKPTRREGRNS</sequence>
<gene>
    <name evidence="2" type="ORF">L9F63_007359</name>
</gene>
<accession>A0AAD8E3F6</accession>